<feature type="compositionally biased region" description="Polar residues" evidence="1">
    <location>
        <begin position="124"/>
        <end position="156"/>
    </location>
</feature>
<gene>
    <name evidence="2" type="ORF">PPACK8108_LOCUS11836</name>
</gene>
<evidence type="ECO:0000313" key="3">
    <source>
        <dbReference type="Proteomes" id="UP001153365"/>
    </source>
</evidence>
<accession>A0AAV0B0V0</accession>
<protein>
    <submittedName>
        <fullName evidence="2">Uncharacterized protein</fullName>
    </submittedName>
</protein>
<feature type="region of interest" description="Disordered" evidence="1">
    <location>
        <begin position="179"/>
        <end position="237"/>
    </location>
</feature>
<dbReference type="Proteomes" id="UP001153365">
    <property type="component" value="Unassembled WGS sequence"/>
</dbReference>
<name>A0AAV0B0V0_PHAPC</name>
<keyword evidence="3" id="KW-1185">Reference proteome</keyword>
<evidence type="ECO:0000313" key="2">
    <source>
        <dbReference type="EMBL" id="CAH7676685.1"/>
    </source>
</evidence>
<reference evidence="2" key="1">
    <citation type="submission" date="2022-06" db="EMBL/GenBank/DDBJ databases">
        <authorList>
            <consortium name="SYNGENTA / RWTH Aachen University"/>
        </authorList>
    </citation>
    <scope>NUCLEOTIDE SEQUENCE</scope>
</reference>
<dbReference type="AlphaFoldDB" id="A0AAV0B0V0"/>
<feature type="region of interest" description="Disordered" evidence="1">
    <location>
        <begin position="119"/>
        <end position="164"/>
    </location>
</feature>
<comment type="caution">
    <text evidence="2">The sequence shown here is derived from an EMBL/GenBank/DDBJ whole genome shotgun (WGS) entry which is preliminary data.</text>
</comment>
<evidence type="ECO:0000256" key="1">
    <source>
        <dbReference type="SAM" id="MobiDB-lite"/>
    </source>
</evidence>
<feature type="non-terminal residue" evidence="2">
    <location>
        <position position="524"/>
    </location>
</feature>
<proteinExistence type="predicted"/>
<organism evidence="2 3">
    <name type="scientific">Phakopsora pachyrhizi</name>
    <name type="common">Asian soybean rust disease fungus</name>
    <dbReference type="NCBI Taxonomy" id="170000"/>
    <lineage>
        <taxon>Eukaryota</taxon>
        <taxon>Fungi</taxon>
        <taxon>Dikarya</taxon>
        <taxon>Basidiomycota</taxon>
        <taxon>Pucciniomycotina</taxon>
        <taxon>Pucciniomycetes</taxon>
        <taxon>Pucciniales</taxon>
        <taxon>Phakopsoraceae</taxon>
        <taxon>Phakopsora</taxon>
    </lineage>
</organism>
<feature type="compositionally biased region" description="Acidic residues" evidence="1">
    <location>
        <begin position="228"/>
        <end position="237"/>
    </location>
</feature>
<sequence>MRPIGYALNLEWLKLIIILLLGTLINGNFGSLDLLEASSFTSDSRKIEINHPMPQPSNLINPNLGEGVLEIPIRKRFRNHESNTGSLKLARFDLNELPEDTGSELSHKHDEEISELGSYRDHGQTSNSQPIESAHQSTTDSKPSSVDTSHVSTESASDQDRSINELELLRDTRDFYTYQVSKSKPGRRYDQKDKIKHSSKSSKEKVSRSSEKSSNKYVAQNRERKNPDEEDEEDLSMDSEVIGKNKIKIFLKEKTNYITKKTISSSYLEYFEWALTAEVKIPGPFDIQGEKMYRSPYNRKLLVFIQKNLKKILPSELSKHQITEHFLSTIKSYFWNKRKGLFFISEGRFREAIISVDSESHGSLSKTWILTKSSGTTSSINKFCFIAAFTKFLEGVITYILKQTWYRMTGFLAYVHAFNAIISPDHSEPISYQKLVELQQNAIDFFFNLHDNVEILCSKKRDMKLQRVTPSPVNIYDYNFEEEKLKLMKLIFSSNLRVDNVPWLYIELWMMKRRPSLYTMLKDP</sequence>
<dbReference type="EMBL" id="CALTRL010002775">
    <property type="protein sequence ID" value="CAH7676685.1"/>
    <property type="molecule type" value="Genomic_DNA"/>
</dbReference>
<feature type="compositionally biased region" description="Basic and acidic residues" evidence="1">
    <location>
        <begin position="201"/>
        <end position="214"/>
    </location>
</feature>